<dbReference type="CDD" id="cd06257">
    <property type="entry name" value="DnaJ"/>
    <property type="match status" value="1"/>
</dbReference>
<feature type="domain" description="J" evidence="9">
    <location>
        <begin position="279"/>
        <end position="348"/>
    </location>
</feature>
<reference evidence="10 11" key="1">
    <citation type="submission" date="2015-12" db="EMBL/GenBank/DDBJ databases">
        <title>The genome of Folsomia candida.</title>
        <authorList>
            <person name="Faddeeva A."/>
            <person name="Derks M.F."/>
            <person name="Anvar Y."/>
            <person name="Smit S."/>
            <person name="Van Straalen N."/>
            <person name="Roelofs D."/>
        </authorList>
    </citation>
    <scope>NUCLEOTIDE SEQUENCE [LARGE SCALE GENOMIC DNA]</scope>
    <source>
        <strain evidence="10 11">VU population</strain>
        <tissue evidence="10">Whole body</tissue>
    </source>
</reference>
<evidence type="ECO:0000256" key="7">
    <source>
        <dbReference type="SAM" id="MobiDB-lite"/>
    </source>
</evidence>
<dbReference type="Proteomes" id="UP000198287">
    <property type="component" value="Unassembled WGS sequence"/>
</dbReference>
<dbReference type="SMART" id="SM00271">
    <property type="entry name" value="DnaJ"/>
    <property type="match status" value="1"/>
</dbReference>
<dbReference type="PANTHER" id="PTHR44733:SF1">
    <property type="entry name" value="DNAJ HOMOLOG SUBFAMILY C MEMBER 22"/>
    <property type="match status" value="1"/>
</dbReference>
<comment type="function">
    <text evidence="1">May function as a co-chaperone.</text>
</comment>
<comment type="caution">
    <text evidence="10">The sequence shown here is derived from an EMBL/GenBank/DDBJ whole genome shotgun (WGS) entry which is preliminary data.</text>
</comment>
<dbReference type="GO" id="GO:0016020">
    <property type="term" value="C:membrane"/>
    <property type="evidence" value="ECO:0007669"/>
    <property type="project" value="UniProtKB-SubCell"/>
</dbReference>
<feature type="transmembrane region" description="Helical" evidence="8">
    <location>
        <begin position="31"/>
        <end position="51"/>
    </location>
</feature>
<dbReference type="PANTHER" id="PTHR44733">
    <property type="entry name" value="DNAJ HOMOLOG SUBFAMILY C MEMBER 22"/>
    <property type="match status" value="1"/>
</dbReference>
<evidence type="ECO:0000256" key="4">
    <source>
        <dbReference type="ARBA" id="ARBA00022692"/>
    </source>
</evidence>
<evidence type="ECO:0000256" key="1">
    <source>
        <dbReference type="ARBA" id="ARBA00002080"/>
    </source>
</evidence>
<comment type="subcellular location">
    <subcellularLocation>
        <location evidence="2">Membrane</location>
        <topology evidence="2">Multi-pass membrane protein</topology>
    </subcellularLocation>
</comment>
<dbReference type="OMA" id="VWWHCLL"/>
<evidence type="ECO:0000313" key="10">
    <source>
        <dbReference type="EMBL" id="OXA57710.1"/>
    </source>
</evidence>
<dbReference type="Pfam" id="PF05154">
    <property type="entry name" value="TM2"/>
    <property type="match status" value="1"/>
</dbReference>
<feature type="transmembrane region" description="Helical" evidence="8">
    <location>
        <begin position="191"/>
        <end position="215"/>
    </location>
</feature>
<keyword evidence="6 8" id="KW-0472">Membrane</keyword>
<sequence>MGKSVIVTYILWFFGGWFGMHHFYLGRDKQAFVWWCLFGGYGGVGLMNDLFRIPRYVQEANYEHKYVEEFKELMKKKPKPPYCWYRLIGQIVFGNLLSWLVYAAIPVEPIMGISLWWLISLVPLASAIGVYTVGNIGREEGSIRNALIGAYVPIFFYTMANPKYYWSSVLSAVAFRTQVKWKRTPPKKRGFCRRITTLAVYGTIYASLWGSFLYFNMVITTEHGETIKFRDSVKNLLKSPMVVELRESLQTLWQYYRIHGFGSLWTEIIARFDPLGERNALRVLDLPKGATQEQITRKWRQLTRQWHPDKFQGEEEKAQAQEKFLEIKEAFDKLSVIHTKRKKQNARSRTMEEGEPFEAHTYQTDL</sequence>
<keyword evidence="11" id="KW-1185">Reference proteome</keyword>
<dbReference type="Gene3D" id="1.10.287.110">
    <property type="entry name" value="DnaJ domain"/>
    <property type="match status" value="1"/>
</dbReference>
<evidence type="ECO:0000256" key="5">
    <source>
        <dbReference type="ARBA" id="ARBA00022989"/>
    </source>
</evidence>
<dbReference type="PRINTS" id="PR00625">
    <property type="entry name" value="JDOMAIN"/>
</dbReference>
<dbReference type="PROSITE" id="PS50076">
    <property type="entry name" value="DNAJ_2"/>
    <property type="match status" value="1"/>
</dbReference>
<protein>
    <recommendedName>
        <fullName evidence="3">DnaJ homolog subfamily C member 22</fullName>
    </recommendedName>
</protein>
<keyword evidence="4 8" id="KW-0812">Transmembrane</keyword>
<evidence type="ECO:0000256" key="2">
    <source>
        <dbReference type="ARBA" id="ARBA00004141"/>
    </source>
</evidence>
<evidence type="ECO:0000313" key="11">
    <source>
        <dbReference type="Proteomes" id="UP000198287"/>
    </source>
</evidence>
<dbReference type="EMBL" id="LNIX01000003">
    <property type="protein sequence ID" value="OXA57710.1"/>
    <property type="molecule type" value="Genomic_DNA"/>
</dbReference>
<evidence type="ECO:0000259" key="9">
    <source>
        <dbReference type="PROSITE" id="PS50076"/>
    </source>
</evidence>
<feature type="transmembrane region" description="Helical" evidence="8">
    <location>
        <begin position="83"/>
        <end position="102"/>
    </location>
</feature>
<dbReference type="OrthoDB" id="266020at2759"/>
<feature type="transmembrane region" description="Helical" evidence="8">
    <location>
        <begin position="114"/>
        <end position="134"/>
    </location>
</feature>
<organism evidence="10 11">
    <name type="scientific">Folsomia candida</name>
    <name type="common">Springtail</name>
    <dbReference type="NCBI Taxonomy" id="158441"/>
    <lineage>
        <taxon>Eukaryota</taxon>
        <taxon>Metazoa</taxon>
        <taxon>Ecdysozoa</taxon>
        <taxon>Arthropoda</taxon>
        <taxon>Hexapoda</taxon>
        <taxon>Collembola</taxon>
        <taxon>Entomobryomorpha</taxon>
        <taxon>Isotomoidea</taxon>
        <taxon>Isotomidae</taxon>
        <taxon>Proisotominae</taxon>
        <taxon>Folsomia</taxon>
    </lineage>
</organism>
<proteinExistence type="predicted"/>
<evidence type="ECO:0000256" key="3">
    <source>
        <dbReference type="ARBA" id="ARBA00020945"/>
    </source>
</evidence>
<dbReference type="STRING" id="158441.A0A226EK90"/>
<accession>A0A226EK90</accession>
<evidence type="ECO:0000256" key="6">
    <source>
        <dbReference type="ARBA" id="ARBA00023136"/>
    </source>
</evidence>
<feature type="transmembrane region" description="Helical" evidence="8">
    <location>
        <begin position="7"/>
        <end position="25"/>
    </location>
</feature>
<feature type="region of interest" description="Disordered" evidence="7">
    <location>
        <begin position="341"/>
        <end position="366"/>
    </location>
</feature>
<gene>
    <name evidence="10" type="ORF">Fcan01_07360</name>
</gene>
<keyword evidence="5 8" id="KW-1133">Transmembrane helix</keyword>
<name>A0A226EK90_FOLCA</name>
<dbReference type="InterPro" id="IPR036869">
    <property type="entry name" value="J_dom_sf"/>
</dbReference>
<evidence type="ECO:0000256" key="8">
    <source>
        <dbReference type="SAM" id="Phobius"/>
    </source>
</evidence>
<dbReference type="SUPFAM" id="SSF46565">
    <property type="entry name" value="Chaperone J-domain"/>
    <property type="match status" value="1"/>
</dbReference>
<dbReference type="InterPro" id="IPR001623">
    <property type="entry name" value="DnaJ_domain"/>
</dbReference>
<dbReference type="AlphaFoldDB" id="A0A226EK90"/>
<dbReference type="InterPro" id="IPR007829">
    <property type="entry name" value="TM2"/>
</dbReference>
<dbReference type="Pfam" id="PF00226">
    <property type="entry name" value="DnaJ"/>
    <property type="match status" value="1"/>
</dbReference>